<organism evidence="1 2">
    <name type="scientific">Algoriphagus halophilus</name>
    <dbReference type="NCBI Taxonomy" id="226505"/>
    <lineage>
        <taxon>Bacteria</taxon>
        <taxon>Pseudomonadati</taxon>
        <taxon>Bacteroidota</taxon>
        <taxon>Cytophagia</taxon>
        <taxon>Cytophagales</taxon>
        <taxon>Cyclobacteriaceae</taxon>
        <taxon>Algoriphagus</taxon>
    </lineage>
</organism>
<accession>A0A1N6DZ87</accession>
<dbReference type="Gene3D" id="1.10.1470.10">
    <property type="entry name" value="YjbJ"/>
    <property type="match status" value="1"/>
</dbReference>
<dbReference type="InterPro" id="IPR036629">
    <property type="entry name" value="YjbJ_sf"/>
</dbReference>
<gene>
    <name evidence="1" type="ORF">SAMN05444394_1553</name>
</gene>
<reference evidence="2" key="1">
    <citation type="submission" date="2016-11" db="EMBL/GenBank/DDBJ databases">
        <authorList>
            <person name="Varghese N."/>
            <person name="Submissions S."/>
        </authorList>
    </citation>
    <scope>NUCLEOTIDE SEQUENCE [LARGE SCALE GENOMIC DNA]</scope>
    <source>
        <strain evidence="2">DSM 15292</strain>
    </source>
</reference>
<dbReference type="STRING" id="226505.SAMN05444394_1553"/>
<dbReference type="OrthoDB" id="1164174at2"/>
<protein>
    <recommendedName>
        <fullName evidence="3">General stress protein CsbD</fullName>
    </recommendedName>
</protein>
<name>A0A1N6DZ87_9BACT</name>
<dbReference type="RefSeq" id="WP_074224258.1">
    <property type="nucleotide sequence ID" value="NZ_FSRC01000001.1"/>
</dbReference>
<evidence type="ECO:0000313" key="1">
    <source>
        <dbReference type="EMBL" id="SIN76072.1"/>
    </source>
</evidence>
<sequence length="61" mass="7726">MKILRSWREQKIMLKQRFSVLMDFDFEYAEGQREKMMERLSQILKKDREELDFLFEELQTY</sequence>
<proteinExistence type="predicted"/>
<keyword evidence="2" id="KW-1185">Reference proteome</keyword>
<dbReference type="Proteomes" id="UP000185221">
    <property type="component" value="Unassembled WGS sequence"/>
</dbReference>
<evidence type="ECO:0008006" key="3">
    <source>
        <dbReference type="Google" id="ProtNLM"/>
    </source>
</evidence>
<evidence type="ECO:0000313" key="2">
    <source>
        <dbReference type="Proteomes" id="UP000185221"/>
    </source>
</evidence>
<dbReference type="EMBL" id="FSRC01000001">
    <property type="protein sequence ID" value="SIN76072.1"/>
    <property type="molecule type" value="Genomic_DNA"/>
</dbReference>
<dbReference type="AlphaFoldDB" id="A0A1N6DZ87"/>